<dbReference type="Proteomes" id="UP000199159">
    <property type="component" value="Unassembled WGS sequence"/>
</dbReference>
<accession>A0A1H0TJA6</accession>
<organism evidence="1 2">
    <name type="scientific">Litchfieldia salsa</name>
    <dbReference type="NCBI Taxonomy" id="930152"/>
    <lineage>
        <taxon>Bacteria</taxon>
        <taxon>Bacillati</taxon>
        <taxon>Bacillota</taxon>
        <taxon>Bacilli</taxon>
        <taxon>Bacillales</taxon>
        <taxon>Bacillaceae</taxon>
        <taxon>Litchfieldia</taxon>
    </lineage>
</organism>
<dbReference type="STRING" id="930152.SAMN05216565_103567"/>
<dbReference type="InterPro" id="IPR025555">
    <property type="entry name" value="YppG"/>
</dbReference>
<protein>
    <submittedName>
        <fullName evidence="1">YppG-like protein</fullName>
    </submittedName>
</protein>
<dbReference type="Pfam" id="PF14179">
    <property type="entry name" value="YppG"/>
    <property type="match status" value="1"/>
</dbReference>
<dbReference type="RefSeq" id="WP_090852776.1">
    <property type="nucleotide sequence ID" value="NZ_FNJU01000003.1"/>
</dbReference>
<dbReference type="AlphaFoldDB" id="A0A1H0TJA6"/>
<dbReference type="EMBL" id="FNJU01000003">
    <property type="protein sequence ID" value="SDP54147.1"/>
    <property type="molecule type" value="Genomic_DNA"/>
</dbReference>
<gene>
    <name evidence="1" type="ORF">SAMN05216565_103567</name>
</gene>
<dbReference type="OrthoDB" id="2456726at2"/>
<keyword evidence="2" id="KW-1185">Reference proteome</keyword>
<reference evidence="2" key="1">
    <citation type="submission" date="2016-10" db="EMBL/GenBank/DDBJ databases">
        <authorList>
            <person name="Varghese N."/>
            <person name="Submissions S."/>
        </authorList>
    </citation>
    <scope>NUCLEOTIDE SEQUENCE [LARGE SCALE GENOMIC DNA]</scope>
    <source>
        <strain evidence="2">IBRC-M10078</strain>
    </source>
</reference>
<evidence type="ECO:0000313" key="2">
    <source>
        <dbReference type="Proteomes" id="UP000199159"/>
    </source>
</evidence>
<name>A0A1H0TJA6_9BACI</name>
<sequence length="140" mass="16187">MINNNRTYTKQQLPHGYYDYHYPSRHQRFMNPNMTTQQYPQMNYNQQNMGYPFANGNFQTPFNNQLTNQQGMYPQFQAPYPVNNQMPTGQPTGIQSFMSQFKAEDGTYDYNKMMDTAGQMMGAVNQVSGLVKGISSVFKS</sequence>
<proteinExistence type="predicted"/>
<evidence type="ECO:0000313" key="1">
    <source>
        <dbReference type="EMBL" id="SDP54147.1"/>
    </source>
</evidence>